<evidence type="ECO:0000256" key="1">
    <source>
        <dbReference type="ARBA" id="ARBA00009156"/>
    </source>
</evidence>
<evidence type="ECO:0000256" key="4">
    <source>
        <dbReference type="ARBA" id="ARBA00022741"/>
    </source>
</evidence>
<comment type="function">
    <text evidence="8">Catalyzes the phosphorylation of D-xylulose to D-xylulose 5-phosphate.</text>
</comment>
<keyword evidence="3 8" id="KW-0808">Transferase</keyword>
<comment type="similarity">
    <text evidence="1 8 9">Belongs to the FGGY kinase family.</text>
</comment>
<name>A0ABP9R447_9GAMM</name>
<evidence type="ECO:0000259" key="11">
    <source>
        <dbReference type="Pfam" id="PF00370"/>
    </source>
</evidence>
<comment type="caution">
    <text evidence="13">The sequence shown here is derived from an EMBL/GenBank/DDBJ whole genome shotgun (WGS) entry which is preliminary data.</text>
</comment>
<evidence type="ECO:0000256" key="9">
    <source>
        <dbReference type="RuleBase" id="RU003733"/>
    </source>
</evidence>
<evidence type="ECO:0000256" key="10">
    <source>
        <dbReference type="RuleBase" id="RU364073"/>
    </source>
</evidence>
<keyword evidence="4 8" id="KW-0547">Nucleotide-binding</keyword>
<evidence type="ECO:0000256" key="2">
    <source>
        <dbReference type="ARBA" id="ARBA00022629"/>
    </source>
</evidence>
<dbReference type="InterPro" id="IPR018484">
    <property type="entry name" value="FGGY_N"/>
</dbReference>
<dbReference type="EC" id="2.7.1.17" evidence="8 10"/>
<dbReference type="Pfam" id="PF02782">
    <property type="entry name" value="FGGY_C"/>
    <property type="match status" value="1"/>
</dbReference>
<dbReference type="InterPro" id="IPR050406">
    <property type="entry name" value="FGGY_Carb_Kinase"/>
</dbReference>
<proteinExistence type="inferred from homology"/>
<dbReference type="PIRSF" id="PIRSF000538">
    <property type="entry name" value="GlpK"/>
    <property type="match status" value="1"/>
</dbReference>
<accession>A0ABP9R447</accession>
<evidence type="ECO:0000256" key="6">
    <source>
        <dbReference type="ARBA" id="ARBA00022840"/>
    </source>
</evidence>
<feature type="site" description="Important for activity" evidence="8">
    <location>
        <position position="21"/>
    </location>
</feature>
<dbReference type="InterPro" id="IPR018485">
    <property type="entry name" value="FGGY_C"/>
</dbReference>
<dbReference type="Proteomes" id="UP001500074">
    <property type="component" value="Unassembled WGS sequence"/>
</dbReference>
<dbReference type="InterPro" id="IPR000577">
    <property type="entry name" value="Carb_kinase_FGGY"/>
</dbReference>
<dbReference type="Pfam" id="PF00370">
    <property type="entry name" value="FGGY_N"/>
    <property type="match status" value="1"/>
</dbReference>
<keyword evidence="6 8" id="KW-0067">ATP-binding</keyword>
<evidence type="ECO:0000256" key="5">
    <source>
        <dbReference type="ARBA" id="ARBA00022777"/>
    </source>
</evidence>
<dbReference type="InterPro" id="IPR006000">
    <property type="entry name" value="Xylulokinase"/>
</dbReference>
<dbReference type="SUPFAM" id="SSF53067">
    <property type="entry name" value="Actin-like ATPase domain"/>
    <property type="match status" value="2"/>
</dbReference>
<comment type="catalytic activity">
    <reaction evidence="8 10">
        <text>D-xylulose + ATP = D-xylulose 5-phosphate + ADP + H(+)</text>
        <dbReference type="Rhea" id="RHEA:10964"/>
        <dbReference type="ChEBI" id="CHEBI:15378"/>
        <dbReference type="ChEBI" id="CHEBI:17140"/>
        <dbReference type="ChEBI" id="CHEBI:30616"/>
        <dbReference type="ChEBI" id="CHEBI:57737"/>
        <dbReference type="ChEBI" id="CHEBI:456216"/>
        <dbReference type="EC" id="2.7.1.17"/>
    </reaction>
</comment>
<organism evidence="13 14">
    <name type="scientific">Modicisalibacter zincidurans</name>
    <dbReference type="NCBI Taxonomy" id="1178777"/>
    <lineage>
        <taxon>Bacteria</taxon>
        <taxon>Pseudomonadati</taxon>
        <taxon>Pseudomonadota</taxon>
        <taxon>Gammaproteobacteria</taxon>
        <taxon>Oceanospirillales</taxon>
        <taxon>Halomonadaceae</taxon>
        <taxon>Modicisalibacter</taxon>
    </lineage>
</organism>
<evidence type="ECO:0000313" key="14">
    <source>
        <dbReference type="Proteomes" id="UP001500074"/>
    </source>
</evidence>
<dbReference type="CDD" id="cd07809">
    <property type="entry name" value="ASKHA_NBD_FGGY_BaXK-like"/>
    <property type="match status" value="1"/>
</dbReference>
<keyword evidence="2 8" id="KW-0859">Xylose metabolism</keyword>
<evidence type="ECO:0000313" key="13">
    <source>
        <dbReference type="EMBL" id="GAA5171482.1"/>
    </source>
</evidence>
<reference evidence="14" key="1">
    <citation type="journal article" date="2019" name="Int. J. Syst. Evol. Microbiol.">
        <title>The Global Catalogue of Microorganisms (GCM) 10K type strain sequencing project: providing services to taxonomists for standard genome sequencing and annotation.</title>
        <authorList>
            <consortium name="The Broad Institute Genomics Platform"/>
            <consortium name="The Broad Institute Genome Sequencing Center for Infectious Disease"/>
            <person name="Wu L."/>
            <person name="Ma J."/>
        </authorList>
    </citation>
    <scope>NUCLEOTIDE SEQUENCE [LARGE SCALE GENOMIC DNA]</scope>
    <source>
        <strain evidence="14">JCM 18472</strain>
    </source>
</reference>
<dbReference type="PROSITE" id="PS00445">
    <property type="entry name" value="FGGY_KINASES_2"/>
    <property type="match status" value="1"/>
</dbReference>
<dbReference type="PANTHER" id="PTHR43095:SF5">
    <property type="entry name" value="XYLULOSE KINASE"/>
    <property type="match status" value="1"/>
</dbReference>
<dbReference type="PANTHER" id="PTHR43095">
    <property type="entry name" value="SUGAR KINASE"/>
    <property type="match status" value="1"/>
</dbReference>
<protein>
    <recommendedName>
        <fullName evidence="8 10">Xylulose kinase</fullName>
        <shortName evidence="8 10">Xylulokinase</shortName>
        <ecNumber evidence="8 10">2.7.1.17</ecNumber>
    </recommendedName>
</protein>
<evidence type="ECO:0000256" key="8">
    <source>
        <dbReference type="HAMAP-Rule" id="MF_02220"/>
    </source>
</evidence>
<dbReference type="EMBL" id="BAABKI010000009">
    <property type="protein sequence ID" value="GAA5171482.1"/>
    <property type="molecule type" value="Genomic_DNA"/>
</dbReference>
<dbReference type="InterPro" id="IPR018483">
    <property type="entry name" value="Carb_kinase_FGGY_CS"/>
</dbReference>
<gene>
    <name evidence="8 10 13" type="primary">xylB</name>
    <name evidence="13" type="ORF">GCM10023342_06370</name>
</gene>
<feature type="active site" description="Proton acceptor" evidence="8">
    <location>
        <position position="258"/>
    </location>
</feature>
<dbReference type="Gene3D" id="3.30.420.40">
    <property type="match status" value="2"/>
</dbReference>
<feature type="domain" description="Carbohydrate kinase FGGY C-terminal" evidence="12">
    <location>
        <begin position="275"/>
        <end position="456"/>
    </location>
</feature>
<sequence>MKGLKGLKGLKGEQGMYLGVDCGTQSTKVVIVDAERGTILGEGSRAHQLIEGDGGRREQSVDDWLAALRGAFADALAEAGIDARAIRAIGVSGQQHGMVALDARGEPVYPAKLWCDTETALHNEHLIEALGGRQGCLDKLGLLLQTGYTASKVAWLRDTHPEAYRRIDSLLLPHDYLNFWLTGERVTECGDASGTGYFDTRRRAWHHEAFKVVAPELDPNTMLPRLIDSSEPVGRVRAEVARELGLSDDVLVASGGGDNMMAAIGTGNIAPGLVTMSLGTSGTVCAYAEEPVIDAQGMVANFCASSGGWLPLVCTMNVTSATTRVRELFGFDVATFGERVAAAPVGAEGVMVLPFFNGERVPPLPHASASFVGLTSVNTSADNLCRAVVEGATYGMRYGLELLGPLADRVSEIRLVGGGAKSPVWRQIVADVLGVEVVCPRLTEAAALGAAIQAAWCDARQRGGGESLATLCQRLVSLDADTRARPRSEAATRYDERYLGYRQALAERYDVPA</sequence>
<dbReference type="InterPro" id="IPR043129">
    <property type="entry name" value="ATPase_NBD"/>
</dbReference>
<keyword evidence="14" id="KW-1185">Reference proteome</keyword>
<evidence type="ECO:0000259" key="12">
    <source>
        <dbReference type="Pfam" id="PF02782"/>
    </source>
</evidence>
<evidence type="ECO:0000256" key="7">
    <source>
        <dbReference type="ARBA" id="ARBA00023277"/>
    </source>
</evidence>
<keyword evidence="5 8" id="KW-0418">Kinase</keyword>
<feature type="domain" description="Carbohydrate kinase FGGY N-terminal" evidence="11">
    <location>
        <begin position="16"/>
        <end position="265"/>
    </location>
</feature>
<evidence type="ECO:0000256" key="3">
    <source>
        <dbReference type="ARBA" id="ARBA00022679"/>
    </source>
</evidence>
<feature type="binding site" evidence="8">
    <location>
        <begin position="95"/>
        <end position="96"/>
    </location>
    <ligand>
        <name>substrate</name>
    </ligand>
</feature>
<keyword evidence="7 8" id="KW-0119">Carbohydrate metabolism</keyword>
<dbReference type="NCBIfam" id="TIGR01312">
    <property type="entry name" value="XylB"/>
    <property type="match status" value="1"/>
</dbReference>
<dbReference type="HAMAP" id="MF_02220">
    <property type="entry name" value="XylB"/>
    <property type="match status" value="1"/>
</dbReference>